<keyword evidence="2" id="KW-1185">Reference proteome</keyword>
<reference evidence="1" key="3">
    <citation type="journal article" date="2017" name="Nature">
        <title>Genome sequence of the progenitor of the wheat D genome Aegilops tauschii.</title>
        <authorList>
            <person name="Luo M.C."/>
            <person name="Gu Y.Q."/>
            <person name="Puiu D."/>
            <person name="Wang H."/>
            <person name="Twardziok S.O."/>
            <person name="Deal K.R."/>
            <person name="Huo N."/>
            <person name="Zhu T."/>
            <person name="Wang L."/>
            <person name="Wang Y."/>
            <person name="McGuire P.E."/>
            <person name="Liu S."/>
            <person name="Long H."/>
            <person name="Ramasamy R.K."/>
            <person name="Rodriguez J.C."/>
            <person name="Van S.L."/>
            <person name="Yuan L."/>
            <person name="Wang Z."/>
            <person name="Xia Z."/>
            <person name="Xiao L."/>
            <person name="Anderson O.D."/>
            <person name="Ouyang S."/>
            <person name="Liang Y."/>
            <person name="Zimin A.V."/>
            <person name="Pertea G."/>
            <person name="Qi P."/>
            <person name="Bennetzen J.L."/>
            <person name="Dai X."/>
            <person name="Dawson M.W."/>
            <person name="Muller H.G."/>
            <person name="Kugler K."/>
            <person name="Rivarola-Duarte L."/>
            <person name="Spannagl M."/>
            <person name="Mayer K.F.X."/>
            <person name="Lu F.H."/>
            <person name="Bevan M.W."/>
            <person name="Leroy P."/>
            <person name="Li P."/>
            <person name="You F.M."/>
            <person name="Sun Q."/>
            <person name="Liu Z."/>
            <person name="Lyons E."/>
            <person name="Wicker T."/>
            <person name="Salzberg S.L."/>
            <person name="Devos K.M."/>
            <person name="Dvorak J."/>
        </authorList>
    </citation>
    <scope>NUCLEOTIDE SEQUENCE [LARGE SCALE GENOMIC DNA]</scope>
    <source>
        <strain evidence="1">cv. AL8/78</strain>
    </source>
</reference>
<sequence length="84" mass="9487">MPDLRNYQDDEHSPIHIIISILNRTAPFLGTAVEDKIIYYATFLPSIQHCSLCASILGTPNLNEKINGSNESKKHIYYSLSTHL</sequence>
<name>A0A453J477_AEGTS</name>
<dbReference type="AlphaFoldDB" id="A0A453J477"/>
<evidence type="ECO:0000313" key="2">
    <source>
        <dbReference type="Proteomes" id="UP000015105"/>
    </source>
</evidence>
<dbReference type="EnsemblPlants" id="AET4Gv20791400.2">
    <property type="protein sequence ID" value="AET4Gv20791400.2"/>
    <property type="gene ID" value="AET4Gv20791400"/>
</dbReference>
<reference evidence="2" key="2">
    <citation type="journal article" date="2017" name="Nat. Plants">
        <title>The Aegilops tauschii genome reveals multiple impacts of transposons.</title>
        <authorList>
            <person name="Zhao G."/>
            <person name="Zou C."/>
            <person name="Li K."/>
            <person name="Wang K."/>
            <person name="Li T."/>
            <person name="Gao L."/>
            <person name="Zhang X."/>
            <person name="Wang H."/>
            <person name="Yang Z."/>
            <person name="Liu X."/>
            <person name="Jiang W."/>
            <person name="Mao L."/>
            <person name="Kong X."/>
            <person name="Jiao Y."/>
            <person name="Jia J."/>
        </authorList>
    </citation>
    <scope>NUCLEOTIDE SEQUENCE [LARGE SCALE GENOMIC DNA]</scope>
    <source>
        <strain evidence="2">cv. AL8/78</strain>
    </source>
</reference>
<evidence type="ECO:0000313" key="1">
    <source>
        <dbReference type="EnsemblPlants" id="AET4Gv20791400.2"/>
    </source>
</evidence>
<reference evidence="2" key="1">
    <citation type="journal article" date="2014" name="Science">
        <title>Ancient hybridizations among the ancestral genomes of bread wheat.</title>
        <authorList>
            <consortium name="International Wheat Genome Sequencing Consortium,"/>
            <person name="Marcussen T."/>
            <person name="Sandve S.R."/>
            <person name="Heier L."/>
            <person name="Spannagl M."/>
            <person name="Pfeifer M."/>
            <person name="Jakobsen K.S."/>
            <person name="Wulff B.B."/>
            <person name="Steuernagel B."/>
            <person name="Mayer K.F."/>
            <person name="Olsen O.A."/>
        </authorList>
    </citation>
    <scope>NUCLEOTIDE SEQUENCE [LARGE SCALE GENOMIC DNA]</scope>
    <source>
        <strain evidence="2">cv. AL8/78</strain>
    </source>
</reference>
<reference evidence="1" key="4">
    <citation type="submission" date="2019-03" db="UniProtKB">
        <authorList>
            <consortium name="EnsemblPlants"/>
        </authorList>
    </citation>
    <scope>IDENTIFICATION</scope>
</reference>
<organism evidence="1 2">
    <name type="scientific">Aegilops tauschii subsp. strangulata</name>
    <name type="common">Goatgrass</name>
    <dbReference type="NCBI Taxonomy" id="200361"/>
    <lineage>
        <taxon>Eukaryota</taxon>
        <taxon>Viridiplantae</taxon>
        <taxon>Streptophyta</taxon>
        <taxon>Embryophyta</taxon>
        <taxon>Tracheophyta</taxon>
        <taxon>Spermatophyta</taxon>
        <taxon>Magnoliopsida</taxon>
        <taxon>Liliopsida</taxon>
        <taxon>Poales</taxon>
        <taxon>Poaceae</taxon>
        <taxon>BOP clade</taxon>
        <taxon>Pooideae</taxon>
        <taxon>Triticodae</taxon>
        <taxon>Triticeae</taxon>
        <taxon>Triticinae</taxon>
        <taxon>Aegilops</taxon>
    </lineage>
</organism>
<protein>
    <submittedName>
        <fullName evidence="1">Uncharacterized protein</fullName>
    </submittedName>
</protein>
<reference evidence="1" key="5">
    <citation type="journal article" date="2021" name="G3 (Bethesda)">
        <title>Aegilops tauschii genome assembly Aet v5.0 features greater sequence contiguity and improved annotation.</title>
        <authorList>
            <person name="Wang L."/>
            <person name="Zhu T."/>
            <person name="Rodriguez J.C."/>
            <person name="Deal K.R."/>
            <person name="Dubcovsky J."/>
            <person name="McGuire P.E."/>
            <person name="Lux T."/>
            <person name="Spannagl M."/>
            <person name="Mayer K.F.X."/>
            <person name="Baldrich P."/>
            <person name="Meyers B.C."/>
            <person name="Huo N."/>
            <person name="Gu Y.Q."/>
            <person name="Zhou H."/>
            <person name="Devos K.M."/>
            <person name="Bennetzen J.L."/>
            <person name="Unver T."/>
            <person name="Budak H."/>
            <person name="Gulick P.J."/>
            <person name="Galiba G."/>
            <person name="Kalapos B."/>
            <person name="Nelson D.R."/>
            <person name="Li P."/>
            <person name="You F.M."/>
            <person name="Luo M.C."/>
            <person name="Dvorak J."/>
        </authorList>
    </citation>
    <scope>NUCLEOTIDE SEQUENCE [LARGE SCALE GENOMIC DNA]</scope>
    <source>
        <strain evidence="1">cv. AL8/78</strain>
    </source>
</reference>
<dbReference type="Proteomes" id="UP000015105">
    <property type="component" value="Chromosome 4D"/>
</dbReference>
<dbReference type="Gramene" id="AET4Gv20791400.2">
    <property type="protein sequence ID" value="AET4Gv20791400.2"/>
    <property type="gene ID" value="AET4Gv20791400"/>
</dbReference>
<accession>A0A453J477</accession>
<proteinExistence type="predicted"/>